<accession>A0A8J6TQA5</accession>
<dbReference type="AlphaFoldDB" id="A0A8J6TQA5"/>
<evidence type="ECO:0000313" key="1">
    <source>
        <dbReference type="EMBL" id="MBC8519706.1"/>
    </source>
</evidence>
<comment type="caution">
    <text evidence="1">The sequence shown here is derived from an EMBL/GenBank/DDBJ whole genome shotgun (WGS) entry which is preliminary data.</text>
</comment>
<protein>
    <submittedName>
        <fullName evidence="1">Uncharacterized protein</fullName>
    </submittedName>
</protein>
<gene>
    <name evidence="1" type="ORF">H8D24_04775</name>
</gene>
<sequence>MQLAHTQIKGDPSIRQQLFMQTRTVSSMEQQIDPLNRLIEKLFLEKGAFHIQLKYSSSATTLWFNDQPYHDRLTTIEQIMSPSFMGSIRSQPFSPISTTPKEQIMPVLELFKSLRLADENAYLRCGSLNIVTGMVELNFSCDSTHYLTVPEFLRRNISFWVNGSDDYYTPDHQTTPITSAVA</sequence>
<evidence type="ECO:0000313" key="2">
    <source>
        <dbReference type="Proteomes" id="UP000654401"/>
    </source>
</evidence>
<dbReference type="EMBL" id="JACNFK010000026">
    <property type="protein sequence ID" value="MBC8519706.1"/>
    <property type="molecule type" value="Genomic_DNA"/>
</dbReference>
<organism evidence="1 2">
    <name type="scientific">Candidatus Thiopontia autotrophica</name>
    <dbReference type="NCBI Taxonomy" id="2841688"/>
    <lineage>
        <taxon>Bacteria</taxon>
        <taxon>Pseudomonadati</taxon>
        <taxon>Pseudomonadota</taxon>
        <taxon>Gammaproteobacteria</taxon>
        <taxon>Candidatus Thiopontia</taxon>
    </lineage>
</organism>
<dbReference type="Proteomes" id="UP000654401">
    <property type="component" value="Unassembled WGS sequence"/>
</dbReference>
<name>A0A8J6TQA5_9GAMM</name>
<reference evidence="1 2" key="1">
    <citation type="submission" date="2020-08" db="EMBL/GenBank/DDBJ databases">
        <title>Bridging the membrane lipid divide: bacteria of the FCB group superphylum have the potential to synthesize archaeal ether lipids.</title>
        <authorList>
            <person name="Villanueva L."/>
            <person name="Von Meijenfeldt F.A.B."/>
            <person name="Westbye A.B."/>
            <person name="Yadav S."/>
            <person name="Hopmans E.C."/>
            <person name="Dutilh B.E."/>
            <person name="Sinninghe Damste J.S."/>
        </authorList>
    </citation>
    <scope>NUCLEOTIDE SEQUENCE [LARGE SCALE GENOMIC DNA]</scope>
    <source>
        <strain evidence="1">NIOZ-UU100</strain>
    </source>
</reference>
<proteinExistence type="predicted"/>